<feature type="compositionally biased region" description="Basic and acidic residues" evidence="2">
    <location>
        <begin position="385"/>
        <end position="404"/>
    </location>
</feature>
<reference evidence="5 6" key="1">
    <citation type="submission" date="2014-06" db="EMBL/GenBank/DDBJ databases">
        <title>The Genome of the Aflatoxigenic Filamentous Fungus Aspergillus nomius.</title>
        <authorList>
            <person name="Moore M.G."/>
            <person name="Shannon B.M."/>
            <person name="Brian M.M."/>
        </authorList>
    </citation>
    <scope>NUCLEOTIDE SEQUENCE [LARGE SCALE GENOMIC DNA]</scope>
    <source>
        <strain evidence="5 6">NRRL 13137</strain>
    </source>
</reference>
<keyword evidence="6" id="KW-1185">Reference proteome</keyword>
<dbReference type="CDD" id="cd06466">
    <property type="entry name" value="p23_CS_SGT1_like"/>
    <property type="match status" value="1"/>
</dbReference>
<dbReference type="PANTHER" id="PTHR45862">
    <property type="entry name" value="PROTEIN SGT1 HOMOLOG"/>
    <property type="match status" value="1"/>
</dbReference>
<feature type="compositionally biased region" description="Acidic residues" evidence="2">
    <location>
        <begin position="405"/>
        <end position="416"/>
    </location>
</feature>
<feature type="domain" description="SGS" evidence="3">
    <location>
        <begin position="361"/>
        <end position="475"/>
    </location>
</feature>
<dbReference type="Gene3D" id="2.60.40.790">
    <property type="match status" value="1"/>
</dbReference>
<dbReference type="Pfam" id="PF04969">
    <property type="entry name" value="CS"/>
    <property type="match status" value="1"/>
</dbReference>
<feature type="region of interest" description="Disordered" evidence="2">
    <location>
        <begin position="192"/>
        <end position="246"/>
    </location>
</feature>
<dbReference type="GO" id="GO:0051087">
    <property type="term" value="F:protein-folding chaperone binding"/>
    <property type="evidence" value="ECO:0007669"/>
    <property type="project" value="InterPro"/>
</dbReference>
<dbReference type="GeneID" id="26804531"/>
<comment type="caution">
    <text evidence="5">The sequence shown here is derived from an EMBL/GenBank/DDBJ whole genome shotgun (WGS) entry which is preliminary data.</text>
</comment>
<dbReference type="InterPro" id="IPR011990">
    <property type="entry name" value="TPR-like_helical_dom_sf"/>
</dbReference>
<evidence type="ECO:0000256" key="2">
    <source>
        <dbReference type="SAM" id="MobiDB-lite"/>
    </source>
</evidence>
<gene>
    <name evidence="5" type="ORF">ANOM_002727</name>
</gene>
<organism evidence="5 6">
    <name type="scientific">Aspergillus nomiae NRRL (strain ATCC 15546 / NRRL 13137 / CBS 260.88 / M93)</name>
    <dbReference type="NCBI Taxonomy" id="1509407"/>
    <lineage>
        <taxon>Eukaryota</taxon>
        <taxon>Fungi</taxon>
        <taxon>Dikarya</taxon>
        <taxon>Ascomycota</taxon>
        <taxon>Pezizomycotina</taxon>
        <taxon>Eurotiomycetes</taxon>
        <taxon>Eurotiomycetidae</taxon>
        <taxon>Eurotiales</taxon>
        <taxon>Aspergillaceae</taxon>
        <taxon>Aspergillus</taxon>
        <taxon>Aspergillus subgen. Circumdati</taxon>
    </lineage>
</organism>
<feature type="compositionally biased region" description="Polar residues" evidence="2">
    <location>
        <begin position="449"/>
        <end position="462"/>
    </location>
</feature>
<dbReference type="SUPFAM" id="SSF48452">
    <property type="entry name" value="TPR-like"/>
    <property type="match status" value="1"/>
</dbReference>
<feature type="region of interest" description="Disordered" evidence="2">
    <location>
        <begin position="449"/>
        <end position="475"/>
    </location>
</feature>
<sequence length="475" mass="50397">MNSATQGDKALASSDFLGAIRYFTQALIELPRAPPYYLKRSTAYSRVKPADGGPHSQAALRDAEIALTLAQERGKRELILAAQMRRGVALYQLGKYGDASFVFEIIQGKTGAGAENADKSDRMKDAMGMAGGARSASKNGYEQELPIWILKVKSKLKNLPEGDDKAAVTIAEYPSGVLVPTEKELKNQLDTLKSGKLGDSSAQSEPAAASKTVTGEASTSKTSDGPSGAAGSAPSAAPSTVPPSEKVRHEWYQSNETVVVTLYVKGVPKDQVDIELKDESVSLQFPLPSGAEFDFTLDPLFASVDPSSSKISVMSTKIELVLKKRAPGQKWSALEASAGDIKLSGRQVISDPTPAGSSAPVYPSSSRKGPKDWDKLASSLTAKPKPKDKGKAKDGEPTDSKADDAGDESDGADSVDSDFGGGDAVDAFFKKLYANADENTRRAMNKSYFESQGTSLSTNWSEVSKGKVEPRPPSD</sequence>
<dbReference type="Gene3D" id="1.25.40.10">
    <property type="entry name" value="Tetratricopeptide repeat domain"/>
    <property type="match status" value="1"/>
</dbReference>
<comment type="similarity">
    <text evidence="1">Belongs to the SGT1 family.</text>
</comment>
<dbReference type="FunFam" id="2.60.40.790:FF:000079">
    <property type="entry name" value="SGT1 and CS domain protein"/>
    <property type="match status" value="1"/>
</dbReference>
<feature type="domain" description="CS" evidence="4">
    <location>
        <begin position="244"/>
        <end position="335"/>
    </location>
</feature>
<dbReference type="InterPro" id="IPR008978">
    <property type="entry name" value="HSP20-like_chaperone"/>
</dbReference>
<evidence type="ECO:0000259" key="3">
    <source>
        <dbReference type="PROSITE" id="PS51048"/>
    </source>
</evidence>
<dbReference type="SUPFAM" id="SSF49764">
    <property type="entry name" value="HSP20-like chaperones"/>
    <property type="match status" value="1"/>
</dbReference>
<dbReference type="RefSeq" id="XP_015409671.1">
    <property type="nucleotide sequence ID" value="XM_015547984.1"/>
</dbReference>
<evidence type="ECO:0000313" key="5">
    <source>
        <dbReference type="EMBL" id="KNG88748.1"/>
    </source>
</evidence>
<dbReference type="PROSITE" id="PS51203">
    <property type="entry name" value="CS"/>
    <property type="match status" value="1"/>
</dbReference>
<protein>
    <submittedName>
        <fullName evidence="5">SGT1 and CS domain protein</fullName>
    </submittedName>
</protein>
<name>A0A0L1JBD6_ASPN3</name>
<dbReference type="FunFam" id="1.25.40.10:FF:000891">
    <property type="entry name" value="SGT1 and CS domain protein"/>
    <property type="match status" value="1"/>
</dbReference>
<dbReference type="Proteomes" id="UP000037505">
    <property type="component" value="Unassembled WGS sequence"/>
</dbReference>
<dbReference type="InterPro" id="IPR044563">
    <property type="entry name" value="Sgt1-like"/>
</dbReference>
<dbReference type="PROSITE" id="PS51048">
    <property type="entry name" value="SGS"/>
    <property type="match status" value="1"/>
</dbReference>
<dbReference type="Pfam" id="PF05002">
    <property type="entry name" value="SGS"/>
    <property type="match status" value="1"/>
</dbReference>
<dbReference type="EMBL" id="JNOM01000046">
    <property type="protein sequence ID" value="KNG88748.1"/>
    <property type="molecule type" value="Genomic_DNA"/>
</dbReference>
<dbReference type="AlphaFoldDB" id="A0A0L1JBD6"/>
<evidence type="ECO:0000259" key="4">
    <source>
        <dbReference type="PROSITE" id="PS51203"/>
    </source>
</evidence>
<evidence type="ECO:0000313" key="6">
    <source>
        <dbReference type="Proteomes" id="UP000037505"/>
    </source>
</evidence>
<dbReference type="STRING" id="1509407.A0A0L1JBD6"/>
<proteinExistence type="inferred from homology"/>
<feature type="compositionally biased region" description="Basic and acidic residues" evidence="2">
    <location>
        <begin position="464"/>
        <end position="475"/>
    </location>
</feature>
<feature type="region of interest" description="Disordered" evidence="2">
    <location>
        <begin position="345"/>
        <end position="421"/>
    </location>
</feature>
<accession>A0A0L1JBD6</accession>
<evidence type="ECO:0000256" key="1">
    <source>
        <dbReference type="ARBA" id="ARBA00008509"/>
    </source>
</evidence>
<dbReference type="OrthoDB" id="1898560at2759"/>
<dbReference type="InterPro" id="IPR007052">
    <property type="entry name" value="CS_dom"/>
</dbReference>
<dbReference type="InterPro" id="IPR007699">
    <property type="entry name" value="SGS_dom"/>
</dbReference>
<feature type="compositionally biased region" description="Polar residues" evidence="2">
    <location>
        <begin position="211"/>
        <end position="224"/>
    </location>
</feature>
<feature type="compositionally biased region" description="Low complexity" evidence="2">
    <location>
        <begin position="225"/>
        <end position="244"/>
    </location>
</feature>